<feature type="domain" description="HTH tetR-type" evidence="4">
    <location>
        <begin position="12"/>
        <end position="72"/>
    </location>
</feature>
<comment type="caution">
    <text evidence="5">The sequence shown here is derived from an EMBL/GenBank/DDBJ whole genome shotgun (WGS) entry which is preliminary data.</text>
</comment>
<feature type="region of interest" description="Disordered" evidence="3">
    <location>
        <begin position="210"/>
        <end position="236"/>
    </location>
</feature>
<dbReference type="AlphaFoldDB" id="A0AA37T6X3"/>
<evidence type="ECO:0000313" key="5">
    <source>
        <dbReference type="EMBL" id="GLS28125.1"/>
    </source>
</evidence>
<keyword evidence="1 2" id="KW-0238">DNA-binding</keyword>
<protein>
    <submittedName>
        <fullName evidence="5">TetR family transcriptional regulator</fullName>
    </submittedName>
</protein>
<evidence type="ECO:0000256" key="3">
    <source>
        <dbReference type="SAM" id="MobiDB-lite"/>
    </source>
</evidence>
<dbReference type="GO" id="GO:0003700">
    <property type="term" value="F:DNA-binding transcription factor activity"/>
    <property type="evidence" value="ECO:0007669"/>
    <property type="project" value="TreeGrafter"/>
</dbReference>
<organism evidence="5 6">
    <name type="scientific">Marinibactrum halimedae</name>
    <dbReference type="NCBI Taxonomy" id="1444977"/>
    <lineage>
        <taxon>Bacteria</taxon>
        <taxon>Pseudomonadati</taxon>
        <taxon>Pseudomonadota</taxon>
        <taxon>Gammaproteobacteria</taxon>
        <taxon>Cellvibrionales</taxon>
        <taxon>Cellvibrionaceae</taxon>
        <taxon>Marinibactrum</taxon>
    </lineage>
</organism>
<feature type="DNA-binding region" description="H-T-H motif" evidence="2">
    <location>
        <begin position="35"/>
        <end position="54"/>
    </location>
</feature>
<evidence type="ECO:0000256" key="1">
    <source>
        <dbReference type="ARBA" id="ARBA00023125"/>
    </source>
</evidence>
<dbReference type="Gene3D" id="1.10.357.10">
    <property type="entry name" value="Tetracycline Repressor, domain 2"/>
    <property type="match status" value="1"/>
</dbReference>
<feature type="compositionally biased region" description="Basic and acidic residues" evidence="3">
    <location>
        <begin position="226"/>
        <end position="236"/>
    </location>
</feature>
<dbReference type="EMBL" id="BSPD01000102">
    <property type="protein sequence ID" value="GLS28125.1"/>
    <property type="molecule type" value="Genomic_DNA"/>
</dbReference>
<dbReference type="InterPro" id="IPR009057">
    <property type="entry name" value="Homeodomain-like_sf"/>
</dbReference>
<dbReference type="SUPFAM" id="SSF46689">
    <property type="entry name" value="Homeodomain-like"/>
    <property type="match status" value="1"/>
</dbReference>
<gene>
    <name evidence="5" type="ORF">GCM10007877_38440</name>
</gene>
<dbReference type="InterPro" id="IPR050109">
    <property type="entry name" value="HTH-type_TetR-like_transc_reg"/>
</dbReference>
<proteinExistence type="predicted"/>
<reference evidence="5 6" key="1">
    <citation type="journal article" date="2014" name="Int. J. Syst. Evol. Microbiol.">
        <title>Complete genome sequence of Corynebacterium casei LMG S-19264T (=DSM 44701T), isolated from a smear-ripened cheese.</title>
        <authorList>
            <consortium name="US DOE Joint Genome Institute (JGI-PGF)"/>
            <person name="Walter F."/>
            <person name="Albersmeier A."/>
            <person name="Kalinowski J."/>
            <person name="Ruckert C."/>
        </authorList>
    </citation>
    <scope>NUCLEOTIDE SEQUENCE [LARGE SCALE GENOMIC DNA]</scope>
    <source>
        <strain evidence="5 6">NBRC 110095</strain>
    </source>
</reference>
<accession>A0AA37T6X3</accession>
<sequence length="236" mass="27158">MDKTRLKVLKFREREQAILDTALDLLIKHGEDVVTVEQIANVVDIGKGTIYKHFSSKTEIYFRLLFDYERSISDNLTQSLEAAKNGDYRAPARAYFESRMADPVKDRLFQRLEEKLIKSRQSPESLAELHALRNASKEALNNVFSARIEQGVLKPVPPYFYYCAYWALTQGAVELFHSQSFSEVIEDMDGLMKFIKEVGIHMGNEMTQYEPKEQEDGTGQANATEYTHKEDEAGEW</sequence>
<dbReference type="InterPro" id="IPR001647">
    <property type="entry name" value="HTH_TetR"/>
</dbReference>
<evidence type="ECO:0000259" key="4">
    <source>
        <dbReference type="PROSITE" id="PS50977"/>
    </source>
</evidence>
<evidence type="ECO:0000256" key="2">
    <source>
        <dbReference type="PROSITE-ProRule" id="PRU00335"/>
    </source>
</evidence>
<dbReference type="Proteomes" id="UP001156870">
    <property type="component" value="Unassembled WGS sequence"/>
</dbReference>
<dbReference type="PANTHER" id="PTHR30055:SF187">
    <property type="entry name" value="TRANSCRIPTIONAL REGULATORY PROTEIN"/>
    <property type="match status" value="1"/>
</dbReference>
<dbReference type="GO" id="GO:0000976">
    <property type="term" value="F:transcription cis-regulatory region binding"/>
    <property type="evidence" value="ECO:0007669"/>
    <property type="project" value="TreeGrafter"/>
</dbReference>
<keyword evidence="6" id="KW-1185">Reference proteome</keyword>
<dbReference type="PANTHER" id="PTHR30055">
    <property type="entry name" value="HTH-TYPE TRANSCRIPTIONAL REGULATOR RUTR"/>
    <property type="match status" value="1"/>
</dbReference>
<dbReference type="PRINTS" id="PR00455">
    <property type="entry name" value="HTHTETR"/>
</dbReference>
<evidence type="ECO:0000313" key="6">
    <source>
        <dbReference type="Proteomes" id="UP001156870"/>
    </source>
</evidence>
<name>A0AA37T6X3_9GAMM</name>
<dbReference type="InterPro" id="IPR036271">
    <property type="entry name" value="Tet_transcr_reg_TetR-rel_C_sf"/>
</dbReference>
<dbReference type="PROSITE" id="PS50977">
    <property type="entry name" value="HTH_TETR_2"/>
    <property type="match status" value="1"/>
</dbReference>
<dbReference type="Pfam" id="PF00440">
    <property type="entry name" value="TetR_N"/>
    <property type="match status" value="1"/>
</dbReference>
<dbReference type="SUPFAM" id="SSF48498">
    <property type="entry name" value="Tetracyclin repressor-like, C-terminal domain"/>
    <property type="match status" value="1"/>
</dbReference>
<dbReference type="RefSeq" id="WP_232594062.1">
    <property type="nucleotide sequence ID" value="NZ_BSPD01000102.1"/>
</dbReference>